<dbReference type="GO" id="GO:0008270">
    <property type="term" value="F:zinc ion binding"/>
    <property type="evidence" value="ECO:0007669"/>
    <property type="project" value="InterPro"/>
</dbReference>
<dbReference type="PANTHER" id="PTHR47926">
    <property type="entry name" value="PENTATRICOPEPTIDE REPEAT-CONTAINING PROTEIN"/>
    <property type="match status" value="1"/>
</dbReference>
<evidence type="ECO:0000313" key="5">
    <source>
        <dbReference type="Proteomes" id="UP000636800"/>
    </source>
</evidence>
<comment type="caution">
    <text evidence="4">The sequence shown here is derived from an EMBL/GenBank/DDBJ whole genome shotgun (WGS) entry which is preliminary data.</text>
</comment>
<dbReference type="AlphaFoldDB" id="A0A835PK89"/>
<dbReference type="GO" id="GO:0003723">
    <property type="term" value="F:RNA binding"/>
    <property type="evidence" value="ECO:0007669"/>
    <property type="project" value="InterPro"/>
</dbReference>
<dbReference type="PROSITE" id="PS51375">
    <property type="entry name" value="PPR"/>
    <property type="match status" value="2"/>
</dbReference>
<dbReference type="NCBIfam" id="TIGR00756">
    <property type="entry name" value="PPR"/>
    <property type="match status" value="3"/>
</dbReference>
<dbReference type="InterPro" id="IPR032867">
    <property type="entry name" value="DYW_dom"/>
</dbReference>
<dbReference type="Pfam" id="PF20431">
    <property type="entry name" value="E_motif"/>
    <property type="match status" value="1"/>
</dbReference>
<proteinExistence type="predicted"/>
<dbReference type="Pfam" id="PF14432">
    <property type="entry name" value="DYW_deaminase"/>
    <property type="match status" value="1"/>
</dbReference>
<reference evidence="4 5" key="1">
    <citation type="journal article" date="2020" name="Nat. Food">
        <title>A phased Vanilla planifolia genome enables genetic improvement of flavour and production.</title>
        <authorList>
            <person name="Hasing T."/>
            <person name="Tang H."/>
            <person name="Brym M."/>
            <person name="Khazi F."/>
            <person name="Huang T."/>
            <person name="Chambers A.H."/>
        </authorList>
    </citation>
    <scope>NUCLEOTIDE SEQUENCE [LARGE SCALE GENOMIC DNA]</scope>
    <source>
        <tissue evidence="4">Leaf</tissue>
    </source>
</reference>
<dbReference type="EMBL" id="JADCNL010000013">
    <property type="protein sequence ID" value="KAG0454804.1"/>
    <property type="molecule type" value="Genomic_DNA"/>
</dbReference>
<dbReference type="FunFam" id="1.25.40.10:FF:000427">
    <property type="entry name" value="Pentatricopeptide repeat-containing protein chloroplastic"/>
    <property type="match status" value="1"/>
</dbReference>
<feature type="repeat" description="PPR" evidence="2">
    <location>
        <begin position="256"/>
        <end position="290"/>
    </location>
</feature>
<dbReference type="InterPro" id="IPR046848">
    <property type="entry name" value="E_motif"/>
</dbReference>
<evidence type="ECO:0000313" key="4">
    <source>
        <dbReference type="EMBL" id="KAG0454804.1"/>
    </source>
</evidence>
<keyword evidence="1" id="KW-0677">Repeat</keyword>
<name>A0A835PK89_VANPL</name>
<feature type="repeat" description="PPR" evidence="2">
    <location>
        <begin position="186"/>
        <end position="220"/>
    </location>
</feature>
<dbReference type="InterPro" id="IPR011990">
    <property type="entry name" value="TPR-like_helical_dom_sf"/>
</dbReference>
<protein>
    <recommendedName>
        <fullName evidence="3">DYW domain-containing protein</fullName>
    </recommendedName>
</protein>
<sequence>MGYCPAQQRPSRAAEQRCLCLLQSSCTVLKLLQALAFLLKSGLRSNVLALTRFASAAASLGPAAASVAATLLFSPSSSPLHFYDTFLINTALRSLSPNPLHPFPLFSLMLRLFLSPNQFTFPFLFKAIAALPSPLPATSLAHGSALRFGFAGDSFVQNTLIHAYAVTGDAGIVMARKVFDETLRSSAITFSAMIGGYVRSGRSRDAIVLFREMQVGTVQPDDVTIMTVLSACVDLGALNLTKWLNFYVERGKVHKSLCLCNALVDALAKCGDVDAAMDLFDKMPERNIISWTSVIDGLAMHCRGIEAVEVFEAMMTEGIKPDAVTFISLLTACSHSGLINIGSRYFDSMTREFGIEPRIEHYGCMVDLYSRAGLVEEAMKFVQGMHIKPNPVIWRTLIASCRVYRRLDLGERVTKQLIKEEPSYGSNYVLLSNFYALNNRWEKKREIRRVMDCRGMYKVAGCSLFELEGEVYEFIAGGEKYARQLSIYVMMEEIGQKIKKAGFLPSSSEMLLDIDEEDKEDAMHWHSEKLATAFALLNTTPGTVIRIVKNLRVCVDCHSALKFISKIYKRDIIVRDRSRFHRFKDGACLCKDFW</sequence>
<dbReference type="GO" id="GO:0009451">
    <property type="term" value="P:RNA modification"/>
    <property type="evidence" value="ECO:0007669"/>
    <property type="project" value="InterPro"/>
</dbReference>
<evidence type="ECO:0000256" key="2">
    <source>
        <dbReference type="PROSITE-ProRule" id="PRU00708"/>
    </source>
</evidence>
<dbReference type="PANTHER" id="PTHR47926:SF501">
    <property type="entry name" value="DYW DOMAIN-CONTAINING PROTEIN"/>
    <property type="match status" value="1"/>
</dbReference>
<feature type="domain" description="DYW" evidence="3">
    <location>
        <begin position="502"/>
        <end position="594"/>
    </location>
</feature>
<gene>
    <name evidence="4" type="ORF">HPP92_024096</name>
</gene>
<keyword evidence="5" id="KW-1185">Reference proteome</keyword>
<dbReference type="Proteomes" id="UP000636800">
    <property type="component" value="Chromosome 13"/>
</dbReference>
<dbReference type="InterPro" id="IPR046960">
    <property type="entry name" value="PPR_At4g14850-like_plant"/>
</dbReference>
<dbReference type="FunFam" id="1.25.40.10:FF:000242">
    <property type="entry name" value="Pentatricopeptide repeat-containing protein"/>
    <property type="match status" value="1"/>
</dbReference>
<dbReference type="OrthoDB" id="187139at2759"/>
<accession>A0A835PK89</accession>
<dbReference type="InterPro" id="IPR002885">
    <property type="entry name" value="PPR_rpt"/>
</dbReference>
<dbReference type="Gene3D" id="1.25.40.10">
    <property type="entry name" value="Tetratricopeptide repeat domain"/>
    <property type="match status" value="3"/>
</dbReference>
<organism evidence="4 5">
    <name type="scientific">Vanilla planifolia</name>
    <name type="common">Vanilla</name>
    <dbReference type="NCBI Taxonomy" id="51239"/>
    <lineage>
        <taxon>Eukaryota</taxon>
        <taxon>Viridiplantae</taxon>
        <taxon>Streptophyta</taxon>
        <taxon>Embryophyta</taxon>
        <taxon>Tracheophyta</taxon>
        <taxon>Spermatophyta</taxon>
        <taxon>Magnoliopsida</taxon>
        <taxon>Liliopsida</taxon>
        <taxon>Asparagales</taxon>
        <taxon>Orchidaceae</taxon>
        <taxon>Vanilloideae</taxon>
        <taxon>Vanilleae</taxon>
        <taxon>Vanilla</taxon>
    </lineage>
</organism>
<evidence type="ECO:0000259" key="3">
    <source>
        <dbReference type="Pfam" id="PF14432"/>
    </source>
</evidence>
<dbReference type="Pfam" id="PF13041">
    <property type="entry name" value="PPR_2"/>
    <property type="match status" value="2"/>
</dbReference>
<evidence type="ECO:0000256" key="1">
    <source>
        <dbReference type="ARBA" id="ARBA00022737"/>
    </source>
</evidence>
<dbReference type="Pfam" id="PF01535">
    <property type="entry name" value="PPR"/>
    <property type="match status" value="1"/>
</dbReference>